<sequence length="112" mass="12654">MTLSDQQFREEFKPIVIPSSYDLSDSLENRAIFALASLGEANGDEVFEKIREYEPGIKEVTIKFIKQYLFTLYEKGLLKGNKEGSSIKYNLSKITDPNKGYVDPDLLAPGLD</sequence>
<organism evidence="2 3">
    <name type="scientific">Daejeonella lutea</name>
    <dbReference type="NCBI Taxonomy" id="572036"/>
    <lineage>
        <taxon>Bacteria</taxon>
        <taxon>Pseudomonadati</taxon>
        <taxon>Bacteroidota</taxon>
        <taxon>Sphingobacteriia</taxon>
        <taxon>Sphingobacteriales</taxon>
        <taxon>Sphingobacteriaceae</taxon>
        <taxon>Daejeonella</taxon>
    </lineage>
</organism>
<keyword evidence="3" id="KW-1185">Reference proteome</keyword>
<evidence type="ECO:0000256" key="1">
    <source>
        <dbReference type="SAM" id="MobiDB-lite"/>
    </source>
</evidence>
<evidence type="ECO:0000313" key="3">
    <source>
        <dbReference type="Proteomes" id="UP000189981"/>
    </source>
</evidence>
<dbReference type="OrthoDB" id="797086at2"/>
<protein>
    <submittedName>
        <fullName evidence="2">Uncharacterized protein</fullName>
    </submittedName>
</protein>
<proteinExistence type="predicted"/>
<evidence type="ECO:0000313" key="2">
    <source>
        <dbReference type="EMBL" id="SKB75843.1"/>
    </source>
</evidence>
<gene>
    <name evidence="2" type="ORF">SAMN05661099_2651</name>
</gene>
<accession>A0A1T5DWK4</accession>
<name>A0A1T5DWK4_9SPHI</name>
<dbReference type="RefSeq" id="WP_079703137.1">
    <property type="nucleotide sequence ID" value="NZ_FUYR01000002.1"/>
</dbReference>
<dbReference type="AlphaFoldDB" id="A0A1T5DWK4"/>
<reference evidence="3" key="1">
    <citation type="submission" date="2017-02" db="EMBL/GenBank/DDBJ databases">
        <authorList>
            <person name="Varghese N."/>
            <person name="Submissions S."/>
        </authorList>
    </citation>
    <scope>NUCLEOTIDE SEQUENCE [LARGE SCALE GENOMIC DNA]</scope>
    <source>
        <strain evidence="3">DSM 22385</strain>
    </source>
</reference>
<feature type="region of interest" description="Disordered" evidence="1">
    <location>
        <begin position="93"/>
        <end position="112"/>
    </location>
</feature>
<dbReference type="Proteomes" id="UP000189981">
    <property type="component" value="Unassembled WGS sequence"/>
</dbReference>
<dbReference type="EMBL" id="FUYR01000002">
    <property type="protein sequence ID" value="SKB75843.1"/>
    <property type="molecule type" value="Genomic_DNA"/>
</dbReference>